<dbReference type="KEGG" id="ams:AMIS_28070"/>
<dbReference type="InterPro" id="IPR015943">
    <property type="entry name" value="WD40/YVTN_repeat-like_dom_sf"/>
</dbReference>
<dbReference type="STRING" id="512565.AMIS_28070"/>
<dbReference type="EMBL" id="AP012319">
    <property type="protein sequence ID" value="BAL88027.1"/>
    <property type="molecule type" value="Genomic_DNA"/>
</dbReference>
<dbReference type="InterPro" id="IPR011044">
    <property type="entry name" value="Quino_amine_DH_bsu"/>
</dbReference>
<protein>
    <recommendedName>
        <fullName evidence="3">Secreted protein</fullName>
    </recommendedName>
</protein>
<proteinExistence type="predicted"/>
<dbReference type="PATRIC" id="fig|512565.3.peg.2811"/>
<dbReference type="OrthoDB" id="3250815at2"/>
<keyword evidence="2" id="KW-1185">Reference proteome</keyword>
<dbReference type="InterPro" id="IPR047697">
    <property type="entry name" value="AztD-like"/>
</dbReference>
<organism evidence="1 2">
    <name type="scientific">Actinoplanes missouriensis (strain ATCC 14538 / DSM 43046 / CBS 188.64 / JCM 3121 / NBRC 102363 / NCIMB 12654 / NRRL B-3342 / UNCC 431)</name>
    <dbReference type="NCBI Taxonomy" id="512565"/>
    <lineage>
        <taxon>Bacteria</taxon>
        <taxon>Bacillati</taxon>
        <taxon>Actinomycetota</taxon>
        <taxon>Actinomycetes</taxon>
        <taxon>Micromonosporales</taxon>
        <taxon>Micromonosporaceae</taxon>
        <taxon>Actinoplanes</taxon>
    </lineage>
</organism>
<evidence type="ECO:0008006" key="3">
    <source>
        <dbReference type="Google" id="ProtNLM"/>
    </source>
</evidence>
<name>I0H4U0_ACTM4</name>
<evidence type="ECO:0000313" key="2">
    <source>
        <dbReference type="Proteomes" id="UP000007882"/>
    </source>
</evidence>
<dbReference type="PANTHER" id="PTHR47197">
    <property type="entry name" value="PROTEIN NIRF"/>
    <property type="match status" value="1"/>
</dbReference>
<dbReference type="eggNOG" id="COG3391">
    <property type="taxonomic scope" value="Bacteria"/>
</dbReference>
<reference evidence="1 2" key="1">
    <citation type="submission" date="2012-02" db="EMBL/GenBank/DDBJ databases">
        <title>Complete genome sequence of Actinoplanes missouriensis 431 (= NBRC 102363).</title>
        <authorList>
            <person name="Ohnishi Y."/>
            <person name="Ishikawa J."/>
            <person name="Sekine M."/>
            <person name="Hosoyama A."/>
            <person name="Harada T."/>
            <person name="Narita H."/>
            <person name="Hata T."/>
            <person name="Konno Y."/>
            <person name="Tutikane K."/>
            <person name="Fujita N."/>
            <person name="Horinouchi S."/>
            <person name="Hayakawa M."/>
        </authorList>
    </citation>
    <scope>NUCLEOTIDE SEQUENCE [LARGE SCALE GENOMIC DNA]</scope>
    <source>
        <strain evidence="2">ATCC 14538 / DSM 43046 / CBS 188.64 / JCM 3121 / NBRC 102363 / NCIMB 12654 / NRRL B-3342 / UNCC 431</strain>
    </source>
</reference>
<dbReference type="Proteomes" id="UP000007882">
    <property type="component" value="Chromosome"/>
</dbReference>
<sequence length="401" mass="41822">MSFVSLWGEHTVNRRGIASIAAASLALAACGNETTAAPEATTPASAAPTVTEPLAITHDAGIYVLDGETLKVAHSVALDGFNRVNPAGDDRSVFVSTAAGFQVLDAAAGKLTDITWPGAKPGHVVRHGDKTILFTDGTGEVSSFNPKDLAQGKPQARQYKTARPHHGVAVELADGTMIVTLGTEESRSGALALDASGKEIARNEQCPGVHGEAVAKGDVVALGCEDGVLLFKNGTFEKVASGREYSRIGNQAGSDASPILLGDFKIDKDAELERPENFSLIDTTTNKITVVPMPKGVTYTFRSLGRGPQGEALILGTDGKLHVIDPATAKITSSVPVVAPWSEPLDWQKPRPALFVRGADAYVTEPATKKVHHVDLTTGKVVASGTLDAIPNEISGTVSGH</sequence>
<dbReference type="NCBIfam" id="NF038015">
    <property type="entry name" value="AztD"/>
    <property type="match status" value="1"/>
</dbReference>
<gene>
    <name evidence="1" type="ordered locus">AMIS_28070</name>
</gene>
<accession>I0H4U0</accession>
<dbReference type="Gene3D" id="2.130.10.10">
    <property type="entry name" value="YVTN repeat-like/Quinoprotein amine dehydrogenase"/>
    <property type="match status" value="2"/>
</dbReference>
<evidence type="ECO:0000313" key="1">
    <source>
        <dbReference type="EMBL" id="BAL88027.1"/>
    </source>
</evidence>
<dbReference type="AlphaFoldDB" id="I0H4U0"/>
<dbReference type="PANTHER" id="PTHR47197:SF3">
    <property type="entry name" value="DIHYDRO-HEME D1 DEHYDROGENASE"/>
    <property type="match status" value="1"/>
</dbReference>
<dbReference type="InterPro" id="IPR051200">
    <property type="entry name" value="Host-pathogen_enzymatic-act"/>
</dbReference>
<dbReference type="SUPFAM" id="SSF50969">
    <property type="entry name" value="YVTN repeat-like/Quinoprotein amine dehydrogenase"/>
    <property type="match status" value="1"/>
</dbReference>
<dbReference type="HOGENOM" id="CLU_043135_0_0_11"/>